<dbReference type="SUPFAM" id="SSF54928">
    <property type="entry name" value="RNA-binding domain, RBD"/>
    <property type="match status" value="2"/>
</dbReference>
<evidence type="ECO:0000256" key="6">
    <source>
        <dbReference type="ARBA" id="ARBA00023242"/>
    </source>
</evidence>
<evidence type="ECO:0000259" key="9">
    <source>
        <dbReference type="PROSITE" id="PS50102"/>
    </source>
</evidence>
<comment type="function">
    <text evidence="1">Involved in pre-25S rRNA processing.</text>
</comment>
<evidence type="ECO:0000256" key="1">
    <source>
        <dbReference type="ARBA" id="ARBA00002475"/>
    </source>
</evidence>
<dbReference type="PANTHER" id="PTHR23236:SF25">
    <property type="entry name" value="RNA-BINDING PROTEIN 34"/>
    <property type="match status" value="1"/>
</dbReference>
<comment type="similarity">
    <text evidence="3">Belongs to the RRM RBM34 family.</text>
</comment>
<dbReference type="OrthoDB" id="442677at2759"/>
<dbReference type="Pfam" id="PF00076">
    <property type="entry name" value="RRM_1"/>
    <property type="match status" value="1"/>
</dbReference>
<dbReference type="Gene3D" id="3.30.70.330">
    <property type="match status" value="2"/>
</dbReference>
<gene>
    <name evidence="10" type="ORF">AYI68_g5066</name>
</gene>
<dbReference type="InterPro" id="IPR034221">
    <property type="entry name" value="RBM34_RRM2"/>
</dbReference>
<organism evidence="10 11">
    <name type="scientific">Smittium mucronatum</name>
    <dbReference type="NCBI Taxonomy" id="133383"/>
    <lineage>
        <taxon>Eukaryota</taxon>
        <taxon>Fungi</taxon>
        <taxon>Fungi incertae sedis</taxon>
        <taxon>Zoopagomycota</taxon>
        <taxon>Kickxellomycotina</taxon>
        <taxon>Harpellomycetes</taxon>
        <taxon>Harpellales</taxon>
        <taxon>Legeriomycetaceae</taxon>
        <taxon>Smittium</taxon>
    </lineage>
</organism>
<evidence type="ECO:0000256" key="8">
    <source>
        <dbReference type="SAM" id="MobiDB-lite"/>
    </source>
</evidence>
<dbReference type="STRING" id="133383.A0A1R0GVC2"/>
<reference evidence="10 11" key="1">
    <citation type="journal article" date="2016" name="Mol. Biol. Evol.">
        <title>Genome-Wide Survey of Gut Fungi (Harpellales) Reveals the First Horizontally Transferred Ubiquitin Gene from a Mosquito Host.</title>
        <authorList>
            <person name="Wang Y."/>
            <person name="White M.M."/>
            <person name="Kvist S."/>
            <person name="Moncalvo J.M."/>
        </authorList>
    </citation>
    <scope>NUCLEOTIDE SEQUENCE [LARGE SCALE GENOMIC DNA]</scope>
    <source>
        <strain evidence="10 11">ALG-7-W6</strain>
    </source>
</reference>
<dbReference type="PROSITE" id="PS50102">
    <property type="entry name" value="RRM"/>
    <property type="match status" value="1"/>
</dbReference>
<evidence type="ECO:0000256" key="4">
    <source>
        <dbReference type="ARBA" id="ARBA00015520"/>
    </source>
</evidence>
<dbReference type="InterPro" id="IPR035979">
    <property type="entry name" value="RBD_domain_sf"/>
</dbReference>
<evidence type="ECO:0000256" key="5">
    <source>
        <dbReference type="ARBA" id="ARBA00022884"/>
    </source>
</evidence>
<dbReference type="InterPro" id="IPR012677">
    <property type="entry name" value="Nucleotide-bd_a/b_plait_sf"/>
</dbReference>
<comment type="subcellular location">
    <subcellularLocation>
        <location evidence="2">Nucleus</location>
        <location evidence="2">Nucleolus</location>
    </subcellularLocation>
</comment>
<feature type="region of interest" description="Disordered" evidence="8">
    <location>
        <begin position="317"/>
        <end position="380"/>
    </location>
</feature>
<feature type="compositionally biased region" description="Polar residues" evidence="8">
    <location>
        <begin position="350"/>
        <end position="359"/>
    </location>
</feature>
<evidence type="ECO:0000256" key="7">
    <source>
        <dbReference type="PROSITE-ProRule" id="PRU00176"/>
    </source>
</evidence>
<dbReference type="Proteomes" id="UP000187455">
    <property type="component" value="Unassembled WGS sequence"/>
</dbReference>
<protein>
    <recommendedName>
        <fullName evidence="4">Nucleolar protein 12</fullName>
    </recommendedName>
</protein>
<dbReference type="PANTHER" id="PTHR23236">
    <property type="entry name" value="EUKARYOTIC TRANSLATION INITIATION FACTOR 4B/4H"/>
    <property type="match status" value="1"/>
</dbReference>
<dbReference type="AlphaFoldDB" id="A0A1R0GVC2"/>
<evidence type="ECO:0000256" key="2">
    <source>
        <dbReference type="ARBA" id="ARBA00004604"/>
    </source>
</evidence>
<sequence length="380" mass="42439">MGKGKSVSIAEAVVSIDKIPSSSELDSGLDHVFKQNSETFYNMIEKKNLESAEAIEKKKIAHIGGQSLIGDSYNINKRKADKLLNILEGGGHESDQSEENSDLQDEPEKDESLDSTKKLNINLVLTKKELMEKRKKEKEEESVHTVFVGNVAVKTLKSKAFSEPIPKRNAYALKKFHPEKDTCNAYVVFKKKEDAENALVLNGSLFKDLHLRVDLASHSATDEKSGKNINHKNSVFVGNLSFTAKDELLRNHFEECGEINYVRIIRDPKTGLGKGFGYVNFDVSVSNFFKWDDISVGLALKLNNSELESRKLRVVKSSADPKKNKNPKGKSFDSGFNSKGSSKASKNEGTRSVNPNSVSFKERSKNKKTLSLQVKKPRRK</sequence>
<feature type="compositionally biased region" description="Polar residues" evidence="8">
    <location>
        <begin position="334"/>
        <end position="344"/>
    </location>
</feature>
<comment type="caution">
    <text evidence="10">The sequence shown here is derived from an EMBL/GenBank/DDBJ whole genome shotgun (WGS) entry which is preliminary data.</text>
</comment>
<feature type="domain" description="RRM" evidence="9">
    <location>
        <begin position="233"/>
        <end position="319"/>
    </location>
</feature>
<dbReference type="SMART" id="SM00360">
    <property type="entry name" value="RRM"/>
    <property type="match status" value="2"/>
</dbReference>
<evidence type="ECO:0000313" key="11">
    <source>
        <dbReference type="Proteomes" id="UP000187455"/>
    </source>
</evidence>
<accession>A0A1R0GVC2</accession>
<proteinExistence type="inferred from homology"/>
<dbReference type="EMBL" id="LSSL01003088">
    <property type="protein sequence ID" value="OLY80831.1"/>
    <property type="molecule type" value="Genomic_DNA"/>
</dbReference>
<keyword evidence="6" id="KW-0539">Nucleus</keyword>
<keyword evidence="11" id="KW-1185">Reference proteome</keyword>
<dbReference type="GO" id="GO:0000463">
    <property type="term" value="P:maturation of LSU-rRNA from tricistronic rRNA transcript (SSU-rRNA, 5.8S rRNA, LSU-rRNA)"/>
    <property type="evidence" value="ECO:0007669"/>
    <property type="project" value="TreeGrafter"/>
</dbReference>
<feature type="region of interest" description="Disordered" evidence="8">
    <location>
        <begin position="89"/>
        <end position="114"/>
    </location>
</feature>
<name>A0A1R0GVC2_9FUNG</name>
<evidence type="ECO:0000313" key="10">
    <source>
        <dbReference type="EMBL" id="OLY80831.1"/>
    </source>
</evidence>
<dbReference type="GO" id="GO:0005730">
    <property type="term" value="C:nucleolus"/>
    <property type="evidence" value="ECO:0007669"/>
    <property type="project" value="UniProtKB-SubCell"/>
</dbReference>
<dbReference type="InterPro" id="IPR000504">
    <property type="entry name" value="RRM_dom"/>
</dbReference>
<dbReference type="CDD" id="cd12395">
    <property type="entry name" value="RRM2_RBM34"/>
    <property type="match status" value="1"/>
</dbReference>
<keyword evidence="5 7" id="KW-0694">RNA-binding</keyword>
<evidence type="ECO:0000256" key="3">
    <source>
        <dbReference type="ARBA" id="ARBA00007077"/>
    </source>
</evidence>
<dbReference type="GO" id="GO:0019843">
    <property type="term" value="F:rRNA binding"/>
    <property type="evidence" value="ECO:0007669"/>
    <property type="project" value="TreeGrafter"/>
</dbReference>
<feature type="compositionally biased region" description="Acidic residues" evidence="8">
    <location>
        <begin position="96"/>
        <end position="109"/>
    </location>
</feature>